<organism evidence="3 4">
    <name type="scientific">Decorospora gaudefroyi</name>
    <dbReference type="NCBI Taxonomy" id="184978"/>
    <lineage>
        <taxon>Eukaryota</taxon>
        <taxon>Fungi</taxon>
        <taxon>Dikarya</taxon>
        <taxon>Ascomycota</taxon>
        <taxon>Pezizomycotina</taxon>
        <taxon>Dothideomycetes</taxon>
        <taxon>Pleosporomycetidae</taxon>
        <taxon>Pleosporales</taxon>
        <taxon>Pleosporineae</taxon>
        <taxon>Pleosporaceae</taxon>
        <taxon>Decorospora</taxon>
    </lineage>
</organism>
<evidence type="ECO:0000256" key="1">
    <source>
        <dbReference type="SAM" id="MobiDB-lite"/>
    </source>
</evidence>
<dbReference type="EMBL" id="ML975298">
    <property type="protein sequence ID" value="KAF1834731.1"/>
    <property type="molecule type" value="Genomic_DNA"/>
</dbReference>
<feature type="region of interest" description="Disordered" evidence="1">
    <location>
        <begin position="121"/>
        <end position="141"/>
    </location>
</feature>
<reference evidence="3" key="1">
    <citation type="submission" date="2020-01" db="EMBL/GenBank/DDBJ databases">
        <authorList>
            <consortium name="DOE Joint Genome Institute"/>
            <person name="Haridas S."/>
            <person name="Albert R."/>
            <person name="Binder M."/>
            <person name="Bloem J."/>
            <person name="Labutti K."/>
            <person name="Salamov A."/>
            <person name="Andreopoulos B."/>
            <person name="Baker S.E."/>
            <person name="Barry K."/>
            <person name="Bills G."/>
            <person name="Bluhm B.H."/>
            <person name="Cannon C."/>
            <person name="Castanera R."/>
            <person name="Culley D.E."/>
            <person name="Daum C."/>
            <person name="Ezra D."/>
            <person name="Gonzalez J.B."/>
            <person name="Henrissat B."/>
            <person name="Kuo A."/>
            <person name="Liang C."/>
            <person name="Lipzen A."/>
            <person name="Lutzoni F."/>
            <person name="Magnuson J."/>
            <person name="Mondo S."/>
            <person name="Nolan M."/>
            <person name="Ohm R."/>
            <person name="Pangilinan J."/>
            <person name="Park H.-J."/>
            <person name="Ramirez L."/>
            <person name="Alfaro M."/>
            <person name="Sun H."/>
            <person name="Tritt A."/>
            <person name="Yoshinaga Y."/>
            <person name="Zwiers L.-H."/>
            <person name="Turgeon B.G."/>
            <person name="Goodwin S.B."/>
            <person name="Spatafora J.W."/>
            <person name="Crous P.W."/>
            <person name="Grigoriev I.V."/>
        </authorList>
    </citation>
    <scope>NUCLEOTIDE SEQUENCE</scope>
    <source>
        <strain evidence="3">P77</strain>
    </source>
</reference>
<feature type="signal peptide" evidence="2">
    <location>
        <begin position="1"/>
        <end position="21"/>
    </location>
</feature>
<keyword evidence="4" id="KW-1185">Reference proteome</keyword>
<name>A0A6A5KFQ0_9PLEO</name>
<sequence length="339" mass="36352">MAPTLLSLALASVILSPLAHSAAVKPRAPYDFGSCGVPQISYVKGEDGLNGYGFKPTNQKDFPHGAAPDFVAIAQFICNRLKNECVASGETVALCRLTLLASKKETDDAAKASVFNKWIKSDKDEEPSPKPKPKKPTKPEYNIETKISSKHVIYEGDLDLRWWFDNKMITDDPSNGASCPVDWFNMGNNKAIKFECSFPDGSVEKLLREAMNTLIQESVTSTKIKEGEKPFARYDAVPGACNRWGVCPEEKPFTKFPAVGDMKLFNLTGERNEEQGNLHYEISEVGGDACKVCDYLGAAGAGADGLASVVGGKLASASFGGAVGAFTGVVTIGCFLAGC</sequence>
<keyword evidence="2" id="KW-0732">Signal</keyword>
<evidence type="ECO:0000313" key="3">
    <source>
        <dbReference type="EMBL" id="KAF1834731.1"/>
    </source>
</evidence>
<dbReference type="Proteomes" id="UP000800040">
    <property type="component" value="Unassembled WGS sequence"/>
</dbReference>
<feature type="chain" id="PRO_5025382623" evidence="2">
    <location>
        <begin position="22"/>
        <end position="339"/>
    </location>
</feature>
<protein>
    <submittedName>
        <fullName evidence="3">Uncharacterized protein</fullName>
    </submittedName>
</protein>
<evidence type="ECO:0000256" key="2">
    <source>
        <dbReference type="SAM" id="SignalP"/>
    </source>
</evidence>
<dbReference type="AlphaFoldDB" id="A0A6A5KFQ0"/>
<gene>
    <name evidence="3" type="ORF">BDW02DRAFT_568833</name>
</gene>
<proteinExistence type="predicted"/>
<accession>A0A6A5KFQ0</accession>
<dbReference type="OrthoDB" id="2153847at2759"/>
<evidence type="ECO:0000313" key="4">
    <source>
        <dbReference type="Proteomes" id="UP000800040"/>
    </source>
</evidence>